<dbReference type="PANTHER" id="PTHR11493:SF47">
    <property type="entry name" value="SULFITE REDUCTASE [NADPH] SUBUNIT BETA"/>
    <property type="match status" value="1"/>
</dbReference>
<keyword evidence="1" id="KW-0004">4Fe-4S</keyword>
<protein>
    <submittedName>
        <fullName evidence="7">Sulfite reductase</fullName>
    </submittedName>
</protein>
<proteinExistence type="predicted"/>
<keyword evidence="2" id="KW-0479">Metal-binding</keyword>
<keyword evidence="4" id="KW-0408">Iron</keyword>
<dbReference type="Gene3D" id="3.30.413.10">
    <property type="entry name" value="Sulfite Reductase Hemoprotein, domain 1"/>
    <property type="match status" value="1"/>
</dbReference>
<keyword evidence="8" id="KW-1185">Reference proteome</keyword>
<dbReference type="InterPro" id="IPR045169">
    <property type="entry name" value="NO2/SO3_Rdtase_4Fe4S_prot"/>
</dbReference>
<dbReference type="Pfam" id="PF01077">
    <property type="entry name" value="NIR_SIR"/>
    <property type="match status" value="1"/>
</dbReference>
<accession>A0ABS7BZ57</accession>
<reference evidence="7 8" key="1">
    <citation type="submission" date="2021-07" db="EMBL/GenBank/DDBJ databases">
        <title>Paenibacillus radiodurans sp. nov., isolated from the southeastern edge of Tengger Desert.</title>
        <authorList>
            <person name="Zhang G."/>
        </authorList>
    </citation>
    <scope>NUCLEOTIDE SEQUENCE [LARGE SCALE GENOMIC DNA]</scope>
    <source>
        <strain evidence="7 8">CCM 7311</strain>
    </source>
</reference>
<organism evidence="7 8">
    <name type="scientific">Paenibacillus sepulcri</name>
    <dbReference type="NCBI Taxonomy" id="359917"/>
    <lineage>
        <taxon>Bacteria</taxon>
        <taxon>Bacillati</taxon>
        <taxon>Bacillota</taxon>
        <taxon>Bacilli</taxon>
        <taxon>Bacillales</taxon>
        <taxon>Paenibacillaceae</taxon>
        <taxon>Paenibacillus</taxon>
    </lineage>
</organism>
<sequence>MACVALPTCGLAMAESERYLPSLIDKMEPMLEEAGLRDEEIVIRMTGCPNGCARPMLAEIAFIGKAPGKYNMYLGGGFTGNRLNKLYKENIGEDEILGTLQPIVTQYAKERQRGEHFGDFVIRAGFVKEVLDGQDFHS</sequence>
<dbReference type="InterPro" id="IPR006066">
    <property type="entry name" value="NO2/SO3_Rdtase_FeS/sirohaem_BS"/>
</dbReference>
<evidence type="ECO:0000313" key="7">
    <source>
        <dbReference type="EMBL" id="MBW7453943.1"/>
    </source>
</evidence>
<evidence type="ECO:0000313" key="8">
    <source>
        <dbReference type="Proteomes" id="UP001519887"/>
    </source>
</evidence>
<dbReference type="PANTHER" id="PTHR11493">
    <property type="entry name" value="SULFITE REDUCTASE [NADPH] SUBUNIT BETA-RELATED"/>
    <property type="match status" value="1"/>
</dbReference>
<dbReference type="SUPFAM" id="SSF56014">
    <property type="entry name" value="Nitrite and sulphite reductase 4Fe-4S domain-like"/>
    <property type="match status" value="1"/>
</dbReference>
<feature type="non-terminal residue" evidence="7">
    <location>
        <position position="1"/>
    </location>
</feature>
<name>A0ABS7BZ57_9BACL</name>
<evidence type="ECO:0000256" key="3">
    <source>
        <dbReference type="ARBA" id="ARBA00023002"/>
    </source>
</evidence>
<dbReference type="InterPro" id="IPR006067">
    <property type="entry name" value="NO2/SO3_Rdtase_4Fe4S_dom"/>
</dbReference>
<dbReference type="Proteomes" id="UP001519887">
    <property type="component" value="Unassembled WGS sequence"/>
</dbReference>
<evidence type="ECO:0000259" key="6">
    <source>
        <dbReference type="Pfam" id="PF01077"/>
    </source>
</evidence>
<keyword evidence="5" id="KW-0411">Iron-sulfur</keyword>
<dbReference type="PROSITE" id="PS00365">
    <property type="entry name" value="NIR_SIR"/>
    <property type="match status" value="1"/>
</dbReference>
<comment type="caution">
    <text evidence="7">The sequence shown here is derived from an EMBL/GenBank/DDBJ whole genome shotgun (WGS) entry which is preliminary data.</text>
</comment>
<keyword evidence="3" id="KW-0560">Oxidoreductase</keyword>
<dbReference type="InterPro" id="IPR045854">
    <property type="entry name" value="NO2/SO3_Rdtase_4Fe4S_sf"/>
</dbReference>
<evidence type="ECO:0000256" key="5">
    <source>
        <dbReference type="ARBA" id="ARBA00023014"/>
    </source>
</evidence>
<dbReference type="EMBL" id="JAHZIK010000134">
    <property type="protein sequence ID" value="MBW7453943.1"/>
    <property type="molecule type" value="Genomic_DNA"/>
</dbReference>
<evidence type="ECO:0000256" key="4">
    <source>
        <dbReference type="ARBA" id="ARBA00023004"/>
    </source>
</evidence>
<evidence type="ECO:0000256" key="1">
    <source>
        <dbReference type="ARBA" id="ARBA00022485"/>
    </source>
</evidence>
<feature type="domain" description="Nitrite/sulphite reductase 4Fe-4S" evidence="6">
    <location>
        <begin position="41"/>
        <end position="127"/>
    </location>
</feature>
<evidence type="ECO:0000256" key="2">
    <source>
        <dbReference type="ARBA" id="ARBA00022723"/>
    </source>
</evidence>
<gene>
    <name evidence="7" type="ORF">K0U00_07820</name>
</gene>